<comment type="caution">
    <text evidence="2">The sequence shown here is derived from an EMBL/GenBank/DDBJ whole genome shotgun (WGS) entry which is preliminary data.</text>
</comment>
<keyword evidence="1" id="KW-0472">Membrane</keyword>
<sequence>MTQRRPSRQSLRAIFAAPLVIAALTIVALIAALTGDGWRDALSWAGLAVPILTVAWAMRARRT</sequence>
<accession>A0A5C6UEE8</accession>
<keyword evidence="3" id="KW-1185">Reference proteome</keyword>
<evidence type="ECO:0000313" key="3">
    <source>
        <dbReference type="Proteomes" id="UP000321250"/>
    </source>
</evidence>
<dbReference type="AlphaFoldDB" id="A0A5C6UEE8"/>
<feature type="transmembrane region" description="Helical" evidence="1">
    <location>
        <begin position="41"/>
        <end position="58"/>
    </location>
</feature>
<evidence type="ECO:0000313" key="2">
    <source>
        <dbReference type="EMBL" id="TXC70328.1"/>
    </source>
</evidence>
<keyword evidence="1" id="KW-1133">Transmembrane helix</keyword>
<dbReference type="EMBL" id="VOQR01000001">
    <property type="protein sequence ID" value="TXC70328.1"/>
    <property type="molecule type" value="Genomic_DNA"/>
</dbReference>
<dbReference type="RefSeq" id="WP_147080417.1">
    <property type="nucleotide sequence ID" value="NZ_VOQR01000001.1"/>
</dbReference>
<proteinExistence type="predicted"/>
<evidence type="ECO:0000256" key="1">
    <source>
        <dbReference type="SAM" id="Phobius"/>
    </source>
</evidence>
<organism evidence="2 3">
    <name type="scientific">Sphingomonas ginsenosidivorax</name>
    <dbReference type="NCBI Taxonomy" id="862135"/>
    <lineage>
        <taxon>Bacteria</taxon>
        <taxon>Pseudomonadati</taxon>
        <taxon>Pseudomonadota</taxon>
        <taxon>Alphaproteobacteria</taxon>
        <taxon>Sphingomonadales</taxon>
        <taxon>Sphingomonadaceae</taxon>
        <taxon>Sphingomonas</taxon>
    </lineage>
</organism>
<evidence type="ECO:0008006" key="4">
    <source>
        <dbReference type="Google" id="ProtNLM"/>
    </source>
</evidence>
<name>A0A5C6UEE8_9SPHN</name>
<dbReference type="Proteomes" id="UP000321250">
    <property type="component" value="Unassembled WGS sequence"/>
</dbReference>
<protein>
    <recommendedName>
        <fullName evidence="4">DUF4175 domain-containing protein</fullName>
    </recommendedName>
</protein>
<reference evidence="2 3" key="1">
    <citation type="journal article" date="2013" name="Antonie Van Leeuwenhoek">
        <title>Sphingomonas ginsenosidivorax sp. nov., with the ability to transform ginsenosides.</title>
        <authorList>
            <person name="Jin X.F."/>
            <person name="Kim J.K."/>
            <person name="Liu Q.M."/>
            <person name="Kang M.S."/>
            <person name="He D."/>
            <person name="Jin F.X."/>
            <person name="Kim S.C."/>
            <person name="Im W.T."/>
        </authorList>
    </citation>
    <scope>NUCLEOTIDE SEQUENCE [LARGE SCALE GENOMIC DNA]</scope>
    <source>
        <strain evidence="2 3">KHI67</strain>
    </source>
</reference>
<feature type="transmembrane region" description="Helical" evidence="1">
    <location>
        <begin position="12"/>
        <end position="35"/>
    </location>
</feature>
<keyword evidence="1" id="KW-0812">Transmembrane</keyword>
<gene>
    <name evidence="2" type="ORF">FSB78_04750</name>
</gene>